<evidence type="ECO:0008006" key="4">
    <source>
        <dbReference type="Google" id="ProtNLM"/>
    </source>
</evidence>
<feature type="chain" id="PRO_5005818303" description="Type IX secretion system membrane protein PorP/SprF" evidence="1">
    <location>
        <begin position="25"/>
        <end position="311"/>
    </location>
</feature>
<dbReference type="InterPro" id="IPR019861">
    <property type="entry name" value="PorP/SprF_Bacteroidetes"/>
</dbReference>
<dbReference type="Proteomes" id="UP000037755">
    <property type="component" value="Unassembled WGS sequence"/>
</dbReference>
<proteinExistence type="predicted"/>
<dbReference type="RefSeq" id="WP_054405638.1">
    <property type="nucleotide sequence ID" value="NZ_FOYA01000012.1"/>
</dbReference>
<evidence type="ECO:0000313" key="2">
    <source>
        <dbReference type="EMBL" id="KOS04647.1"/>
    </source>
</evidence>
<evidence type="ECO:0000313" key="3">
    <source>
        <dbReference type="Proteomes" id="UP000037755"/>
    </source>
</evidence>
<organism evidence="2 3">
    <name type="scientific">Flavobacterium akiainvivens</name>
    <dbReference type="NCBI Taxonomy" id="1202724"/>
    <lineage>
        <taxon>Bacteria</taxon>
        <taxon>Pseudomonadati</taxon>
        <taxon>Bacteroidota</taxon>
        <taxon>Flavobacteriia</taxon>
        <taxon>Flavobacteriales</taxon>
        <taxon>Flavobacteriaceae</taxon>
        <taxon>Flavobacterium</taxon>
    </lineage>
</organism>
<keyword evidence="1" id="KW-0732">Signal</keyword>
<dbReference type="OrthoDB" id="1114455at2"/>
<dbReference type="NCBIfam" id="TIGR03519">
    <property type="entry name" value="T9SS_PorP_fam"/>
    <property type="match status" value="1"/>
</dbReference>
<feature type="signal peptide" evidence="1">
    <location>
        <begin position="1"/>
        <end position="24"/>
    </location>
</feature>
<name>A0A0M8MFE9_9FLAO</name>
<sequence length="311" mass="34765">MKCTTAFYKIYSVLLLMAAGGLYAQQEPQYTQYMYNTLTVNPGYTGSPGYLEATLQHRSQWVGIDGAPTTQAFTLHSPWSQDYDNIGVGLSVVNDNLGPSNEIYVDANFSYALQITDESRLAFGLKAGLRSLSIDWSKGRYYQPGDPLLNGNINNRLNPNIGAGIYYYTNRWYAGVSVPNFIRNDYYNDVQESMMADRLHYYVMGGYVFNLSDNVKFKPAVLGKIVNGAPITVDASANFLLQETVTLGASYRWDDSVSALAGVQITQNIFAGYSYDYSVTDLNKYNNGSHEIIVRFTLAPKATRIHSPRFF</sequence>
<dbReference type="AlphaFoldDB" id="A0A0M8MFE9"/>
<comment type="caution">
    <text evidence="2">The sequence shown here is derived from an EMBL/GenBank/DDBJ whole genome shotgun (WGS) entry which is preliminary data.</text>
</comment>
<dbReference type="EMBL" id="LIYD01000005">
    <property type="protein sequence ID" value="KOS04647.1"/>
    <property type="molecule type" value="Genomic_DNA"/>
</dbReference>
<reference evidence="2 3" key="1">
    <citation type="submission" date="2015-08" db="EMBL/GenBank/DDBJ databases">
        <title>Whole genome sequence of Flavobacterium akiainvivens IK-1T, from decaying Wikstroemia oahuensis, an endemic Hawaiian shrub.</title>
        <authorList>
            <person name="Wan X."/>
            <person name="Hou S."/>
            <person name="Saito J."/>
            <person name="Donachie S."/>
        </authorList>
    </citation>
    <scope>NUCLEOTIDE SEQUENCE [LARGE SCALE GENOMIC DNA]</scope>
    <source>
        <strain evidence="2 3">IK-1</strain>
    </source>
</reference>
<keyword evidence="3" id="KW-1185">Reference proteome</keyword>
<dbReference type="Pfam" id="PF11751">
    <property type="entry name" value="PorP_SprF"/>
    <property type="match status" value="1"/>
</dbReference>
<evidence type="ECO:0000256" key="1">
    <source>
        <dbReference type="SAM" id="SignalP"/>
    </source>
</evidence>
<accession>A0A0M8MFE9</accession>
<protein>
    <recommendedName>
        <fullName evidence="4">Type IX secretion system membrane protein PorP/SprF</fullName>
    </recommendedName>
</protein>
<dbReference type="STRING" id="1202724.AM493_00270"/>
<dbReference type="PATRIC" id="fig|1202724.3.peg.46"/>
<gene>
    <name evidence="2" type="ORF">AM493_00270</name>
</gene>